<protein>
    <submittedName>
        <fullName evidence="8">Mechanosensitive ion channel protein MscS</fullName>
    </submittedName>
</protein>
<dbReference type="AlphaFoldDB" id="A0A9W6UKB3"/>
<keyword evidence="2 6" id="KW-0812">Transmembrane</keyword>
<feature type="transmembrane region" description="Helical" evidence="6">
    <location>
        <begin position="129"/>
        <end position="150"/>
    </location>
</feature>
<accession>A0A9W6UKB3</accession>
<dbReference type="Proteomes" id="UP001165092">
    <property type="component" value="Unassembled WGS sequence"/>
</dbReference>
<keyword evidence="3 6" id="KW-1133">Transmembrane helix</keyword>
<evidence type="ECO:0000259" key="7">
    <source>
        <dbReference type="Pfam" id="PF00924"/>
    </source>
</evidence>
<evidence type="ECO:0000256" key="1">
    <source>
        <dbReference type="ARBA" id="ARBA00004370"/>
    </source>
</evidence>
<feature type="transmembrane region" description="Helical" evidence="6">
    <location>
        <begin position="156"/>
        <end position="175"/>
    </location>
</feature>
<evidence type="ECO:0000256" key="5">
    <source>
        <dbReference type="SAM" id="MobiDB-lite"/>
    </source>
</evidence>
<evidence type="ECO:0000256" key="3">
    <source>
        <dbReference type="ARBA" id="ARBA00022989"/>
    </source>
</evidence>
<dbReference type="RefSeq" id="WP_285760907.1">
    <property type="nucleotide sequence ID" value="NZ_BSQG01000007.1"/>
</dbReference>
<evidence type="ECO:0000256" key="6">
    <source>
        <dbReference type="SAM" id="Phobius"/>
    </source>
</evidence>
<evidence type="ECO:0000256" key="4">
    <source>
        <dbReference type="ARBA" id="ARBA00023136"/>
    </source>
</evidence>
<dbReference type="PANTHER" id="PTHR30566">
    <property type="entry name" value="YNAI-RELATED MECHANOSENSITIVE ION CHANNEL"/>
    <property type="match status" value="1"/>
</dbReference>
<dbReference type="EMBL" id="BSQG01000007">
    <property type="protein sequence ID" value="GLU49398.1"/>
    <property type="molecule type" value="Genomic_DNA"/>
</dbReference>
<keyword evidence="9" id="KW-1185">Reference proteome</keyword>
<comment type="caution">
    <text evidence="8">The sequence shown here is derived from an EMBL/GenBank/DDBJ whole genome shotgun (WGS) entry which is preliminary data.</text>
</comment>
<feature type="region of interest" description="Disordered" evidence="5">
    <location>
        <begin position="362"/>
        <end position="382"/>
    </location>
</feature>
<dbReference type="InterPro" id="IPR006685">
    <property type="entry name" value="MscS_channel_2nd"/>
</dbReference>
<dbReference type="Pfam" id="PF00924">
    <property type="entry name" value="MS_channel_2nd"/>
    <property type="match status" value="1"/>
</dbReference>
<comment type="subcellular location">
    <subcellularLocation>
        <location evidence="1">Membrane</location>
    </subcellularLocation>
</comment>
<keyword evidence="4 6" id="KW-0472">Membrane</keyword>
<dbReference type="Gene3D" id="1.10.287.1260">
    <property type="match status" value="1"/>
</dbReference>
<dbReference type="SUPFAM" id="SSF50182">
    <property type="entry name" value="Sm-like ribonucleoproteins"/>
    <property type="match status" value="1"/>
</dbReference>
<name>A0A9W6UKB3_9ACTN</name>
<organism evidence="8 9">
    <name type="scientific">Nocardiopsis ansamitocini</name>
    <dbReference type="NCBI Taxonomy" id="1670832"/>
    <lineage>
        <taxon>Bacteria</taxon>
        <taxon>Bacillati</taxon>
        <taxon>Actinomycetota</taxon>
        <taxon>Actinomycetes</taxon>
        <taxon>Streptosporangiales</taxon>
        <taxon>Nocardiopsidaceae</taxon>
        <taxon>Nocardiopsis</taxon>
    </lineage>
</organism>
<dbReference type="GO" id="GO:0055085">
    <property type="term" value="P:transmembrane transport"/>
    <property type="evidence" value="ECO:0007669"/>
    <property type="project" value="InterPro"/>
</dbReference>
<proteinExistence type="predicted"/>
<evidence type="ECO:0000256" key="2">
    <source>
        <dbReference type="ARBA" id="ARBA00022692"/>
    </source>
</evidence>
<dbReference type="GO" id="GO:0016020">
    <property type="term" value="C:membrane"/>
    <property type="evidence" value="ECO:0007669"/>
    <property type="project" value="UniProtKB-SubCell"/>
</dbReference>
<feature type="transmembrane region" description="Helical" evidence="6">
    <location>
        <begin position="48"/>
        <end position="68"/>
    </location>
</feature>
<dbReference type="PANTHER" id="PTHR30566:SF25">
    <property type="entry name" value="INNER MEMBRANE PROTEIN"/>
    <property type="match status" value="1"/>
</dbReference>
<dbReference type="Gene3D" id="2.30.30.60">
    <property type="match status" value="1"/>
</dbReference>
<dbReference type="InterPro" id="IPR010920">
    <property type="entry name" value="LSM_dom_sf"/>
</dbReference>
<feature type="transmembrane region" description="Helical" evidence="6">
    <location>
        <begin position="80"/>
        <end position="101"/>
    </location>
</feature>
<reference evidence="8" key="1">
    <citation type="submission" date="2023-02" db="EMBL/GenBank/DDBJ databases">
        <title>Nocardiopsis ansamitocini NBRC 112285.</title>
        <authorList>
            <person name="Ichikawa N."/>
            <person name="Sato H."/>
            <person name="Tonouchi N."/>
        </authorList>
    </citation>
    <scope>NUCLEOTIDE SEQUENCE</scope>
    <source>
        <strain evidence="8">NBRC 112285</strain>
    </source>
</reference>
<dbReference type="InterPro" id="IPR023408">
    <property type="entry name" value="MscS_beta-dom_sf"/>
</dbReference>
<evidence type="ECO:0000313" key="8">
    <source>
        <dbReference type="EMBL" id="GLU49398.1"/>
    </source>
</evidence>
<feature type="transmembrane region" description="Helical" evidence="6">
    <location>
        <begin position="6"/>
        <end position="27"/>
    </location>
</feature>
<gene>
    <name evidence="8" type="ORF">Nans01_37490</name>
</gene>
<feature type="domain" description="Mechanosensitive ion channel MscS" evidence="7">
    <location>
        <begin position="178"/>
        <end position="244"/>
    </location>
</feature>
<sequence>MSLGNWIAVGVAVAISVLLVTVMHWLLTHQLSKVWVLAQPLVARSRNSAYAAAAVLGVNLAIPDAGGFENPRFWYPLFQHGMRIAMIASLTWLALTIAYAVTDSVLSKLSAYNGDADRRSRRLQTQVKLLRRVIATVIGLLAVAAILFTFPAVKALGAGLLASAGLIGIVAGVAAQSTLGNMFAGLQLAFSDALRINDIIVFEGEWGRVEELTLTNVTLRLWDERRFVLPVSHFTNNPFENWTKQGTSLTSAVMFRVDWEVPVDDVRSEVGEFVTKHPLWDGRNWSLQVTDVLESGLIELRVVATVADSDARWTLAVELREHLVTYIRERFPQSLPRNRTEFTAPETNDNYAAMWPTSAFRRPAGFSQAGPTDGTGTTNDEG</sequence>
<evidence type="ECO:0000313" key="9">
    <source>
        <dbReference type="Proteomes" id="UP001165092"/>
    </source>
</evidence>